<feature type="domain" description="Spermatogenesis-associated protein 20-like TRX" evidence="1">
    <location>
        <begin position="9"/>
        <end position="167"/>
    </location>
</feature>
<dbReference type="CDD" id="cd02955">
    <property type="entry name" value="SSP411"/>
    <property type="match status" value="1"/>
</dbReference>
<dbReference type="GO" id="GO:0005975">
    <property type="term" value="P:carbohydrate metabolic process"/>
    <property type="evidence" value="ECO:0007669"/>
    <property type="project" value="InterPro"/>
</dbReference>
<accession>A0A424YW90</accession>
<evidence type="ECO:0000313" key="3">
    <source>
        <dbReference type="Proteomes" id="UP000284763"/>
    </source>
</evidence>
<reference evidence="2 3" key="1">
    <citation type="submission" date="2018-08" db="EMBL/GenBank/DDBJ databases">
        <title>The metabolism and importance of syntrophic acetate oxidation coupled to methane or sulfide production in haloalkaline environments.</title>
        <authorList>
            <person name="Timmers P.H.A."/>
            <person name="Vavourakis C.D."/>
            <person name="Sorokin D.Y."/>
            <person name="Sinninghe Damste J.S."/>
            <person name="Muyzer G."/>
            <person name="Stams A.J.M."/>
            <person name="Plugge C.M."/>
        </authorList>
    </citation>
    <scope>NUCLEOTIDE SEQUENCE [LARGE SCALE GENOMIC DNA]</scope>
    <source>
        <strain evidence="2">MSAO_Arc3</strain>
    </source>
</reference>
<dbReference type="SUPFAM" id="SSF48208">
    <property type="entry name" value="Six-hairpin glycosidases"/>
    <property type="match status" value="1"/>
</dbReference>
<dbReference type="EMBL" id="QZAB01000377">
    <property type="protein sequence ID" value="RQD83856.1"/>
    <property type="molecule type" value="Genomic_DNA"/>
</dbReference>
<dbReference type="Gene3D" id="1.50.10.10">
    <property type="match status" value="1"/>
</dbReference>
<dbReference type="Gene3D" id="1.50.10.20">
    <property type="match status" value="1"/>
</dbReference>
<dbReference type="AlphaFoldDB" id="A0A424YW90"/>
<dbReference type="Gene3D" id="3.40.30.10">
    <property type="entry name" value="Glutaredoxin"/>
    <property type="match status" value="1"/>
</dbReference>
<dbReference type="PIRSF" id="PIRSF006402">
    <property type="entry name" value="UCP006402_thioredoxin"/>
    <property type="match status" value="1"/>
</dbReference>
<dbReference type="RefSeq" id="WP_259133336.1">
    <property type="nucleotide sequence ID" value="NZ_JANUCS010000002.1"/>
</dbReference>
<dbReference type="PANTHER" id="PTHR42899:SF1">
    <property type="entry name" value="SPERMATOGENESIS-ASSOCIATED PROTEIN 20"/>
    <property type="match status" value="1"/>
</dbReference>
<dbReference type="InterPro" id="IPR012341">
    <property type="entry name" value="6hp_glycosidase-like_sf"/>
</dbReference>
<organism evidence="2 3">
    <name type="scientific">Methanosalsum natronophilum</name>
    <dbReference type="NCBI Taxonomy" id="768733"/>
    <lineage>
        <taxon>Archaea</taxon>
        <taxon>Methanobacteriati</taxon>
        <taxon>Methanobacteriota</taxon>
        <taxon>Stenosarchaea group</taxon>
        <taxon>Methanomicrobia</taxon>
        <taxon>Methanosarcinales</taxon>
        <taxon>Methanosarcinaceae</taxon>
        <taxon>Methanosalsum</taxon>
    </lineage>
</organism>
<sequence>MNEKNTEPNHLIYEKSPYLLQHAYNPVKWHPWSDEAFEKAKKEDKPIFLSIGYSTCHWCHVMEKESFENEEVASIINKYYIPIKVDREERPDIDSVYMAACQALTGSGGWPLTVFMTGNKEPFFVGTYFPKESNYGRPGLKEILYEIVGVWRKDRDKINRTGIQITEVTERIFKHGEREVSKNVLQKAYEKLKDKFDKDYGGFGHPPKFPTPQNLYYLLRYWDMTGNKEALEMVETTLESMYKGGIYDHIGFGFARYSTDREWLVPHFEKMLYDNALLSIAYLEAYQATGKLFYAKVAEEIFTYILRDMTSNEGTFYTAEDADSEGEEGKYYVWTPSEIKLVLGEAKGEAFCHYYNITEKGNFEGNNIPNLINTNELPQFNEEKDLLFQYRKKRVHPLKDDKVLTSWNGLMIAALAKGFRVLKKEKYIHAAEKAVNHILDNMTDINGRLYASYRQGKVEHKGFLEDYAYLVWGLIELFQANYEEQYLFKALELNDDMLKYFWDDENGGLFQYGWDAENLIVRPKDSFDGATPSGNSVAAVNMLKLYSLTGKIDILKRAKIQIKSFGDNIEKVPEGFCYFLIAVYFMYNSLEQVIITGEKKSVKSMLEIAEKGFNPLRFILYINKENEDIFKLPLMKDKLSDSESKAYVCRNNTCLAPINNTKELEKLLSD</sequence>
<evidence type="ECO:0000313" key="2">
    <source>
        <dbReference type="EMBL" id="RQD83856.1"/>
    </source>
</evidence>
<dbReference type="InterPro" id="IPR024705">
    <property type="entry name" value="Ssp411"/>
</dbReference>
<protein>
    <submittedName>
        <fullName evidence="2">Thioredoxin domain-containing protein</fullName>
    </submittedName>
</protein>
<dbReference type="InterPro" id="IPR004879">
    <property type="entry name" value="Ssp411-like_TRX"/>
</dbReference>
<dbReference type="PANTHER" id="PTHR42899">
    <property type="entry name" value="SPERMATOGENESIS-ASSOCIATED PROTEIN 20"/>
    <property type="match status" value="1"/>
</dbReference>
<dbReference type="InterPro" id="IPR008928">
    <property type="entry name" value="6-hairpin_glycosidase_sf"/>
</dbReference>
<proteinExistence type="predicted"/>
<dbReference type="Pfam" id="PF03190">
    <property type="entry name" value="Thioredox_DsbH"/>
    <property type="match status" value="1"/>
</dbReference>
<evidence type="ECO:0000259" key="1">
    <source>
        <dbReference type="Pfam" id="PF03190"/>
    </source>
</evidence>
<comment type="caution">
    <text evidence="2">The sequence shown here is derived from an EMBL/GenBank/DDBJ whole genome shotgun (WGS) entry which is preliminary data.</text>
</comment>
<name>A0A424YW90_9EURY</name>
<dbReference type="SUPFAM" id="SSF52833">
    <property type="entry name" value="Thioredoxin-like"/>
    <property type="match status" value="1"/>
</dbReference>
<gene>
    <name evidence="2" type="ORF">D5R95_06010</name>
</gene>
<dbReference type="Proteomes" id="UP000284763">
    <property type="component" value="Unassembled WGS sequence"/>
</dbReference>
<dbReference type="InterPro" id="IPR036249">
    <property type="entry name" value="Thioredoxin-like_sf"/>
</dbReference>